<dbReference type="PANTHER" id="PTHR43643">
    <property type="entry name" value="HISTIDINOL-PHOSPHATE AMINOTRANSFERASE 2"/>
    <property type="match status" value="1"/>
</dbReference>
<organism evidence="13 14">
    <name type="scientific">Candidatus Acidianus copahuensis</name>
    <dbReference type="NCBI Taxonomy" id="1160895"/>
    <lineage>
        <taxon>Archaea</taxon>
        <taxon>Thermoproteota</taxon>
        <taxon>Thermoprotei</taxon>
        <taxon>Sulfolobales</taxon>
        <taxon>Sulfolobaceae</taxon>
        <taxon>Acidianus</taxon>
    </lineage>
</organism>
<dbReference type="CDD" id="cd00609">
    <property type="entry name" value="AAT_like"/>
    <property type="match status" value="1"/>
</dbReference>
<comment type="similarity">
    <text evidence="3">Belongs to the class-II pyridoxal-phosphate-dependent aminotransferase family. Histidinol-phosphate aminotransferase subfamily.</text>
</comment>
<dbReference type="RefSeq" id="WP_048100531.1">
    <property type="nucleotide sequence ID" value="NZ_JFZT01000059.1"/>
</dbReference>
<dbReference type="GO" id="GO:0030170">
    <property type="term" value="F:pyridoxal phosphate binding"/>
    <property type="evidence" value="ECO:0007669"/>
    <property type="project" value="InterPro"/>
</dbReference>
<keyword evidence="14" id="KW-1185">Reference proteome</keyword>
<keyword evidence="6" id="KW-0028">Amino-acid biosynthesis</keyword>
<dbReference type="InterPro" id="IPR015422">
    <property type="entry name" value="PyrdxlP-dep_Trfase_small"/>
</dbReference>
<evidence type="ECO:0000256" key="6">
    <source>
        <dbReference type="ARBA" id="ARBA00022605"/>
    </source>
</evidence>
<dbReference type="PANTHER" id="PTHR43643:SF6">
    <property type="entry name" value="HISTIDINOL-PHOSPHATE AMINOTRANSFERASE"/>
    <property type="match status" value="1"/>
</dbReference>
<feature type="domain" description="Aminotransferase class I/classII large" evidence="12">
    <location>
        <begin position="118"/>
        <end position="264"/>
    </location>
</feature>
<evidence type="ECO:0000256" key="11">
    <source>
        <dbReference type="RuleBase" id="RU003693"/>
    </source>
</evidence>
<evidence type="ECO:0000256" key="1">
    <source>
        <dbReference type="ARBA" id="ARBA00001933"/>
    </source>
</evidence>
<evidence type="ECO:0000259" key="12">
    <source>
        <dbReference type="Pfam" id="PF00155"/>
    </source>
</evidence>
<keyword evidence="7 13" id="KW-0808">Transferase</keyword>
<evidence type="ECO:0000256" key="3">
    <source>
        <dbReference type="ARBA" id="ARBA00007970"/>
    </source>
</evidence>
<dbReference type="PROSITE" id="PS00599">
    <property type="entry name" value="AA_TRANSFER_CLASS_2"/>
    <property type="match status" value="1"/>
</dbReference>
<evidence type="ECO:0000256" key="10">
    <source>
        <dbReference type="ARBA" id="ARBA00047481"/>
    </source>
</evidence>
<dbReference type="GO" id="GO:0004400">
    <property type="term" value="F:histidinol-phosphate transaminase activity"/>
    <property type="evidence" value="ECO:0007669"/>
    <property type="project" value="UniProtKB-EC"/>
</dbReference>
<name>A0A031LIF1_9CREN</name>
<dbReference type="AlphaFoldDB" id="A0A031LIF1"/>
<evidence type="ECO:0000256" key="5">
    <source>
        <dbReference type="ARBA" id="ARBA00022576"/>
    </source>
</evidence>
<dbReference type="Gene3D" id="3.40.640.10">
    <property type="entry name" value="Type I PLP-dependent aspartate aminotransferase-like (Major domain)"/>
    <property type="match status" value="1"/>
</dbReference>
<dbReference type="SUPFAM" id="SSF53383">
    <property type="entry name" value="PLP-dependent transferases"/>
    <property type="match status" value="1"/>
</dbReference>
<comment type="cofactor">
    <cofactor evidence="1 11">
        <name>pyridoxal 5'-phosphate</name>
        <dbReference type="ChEBI" id="CHEBI:597326"/>
    </cofactor>
</comment>
<evidence type="ECO:0000256" key="4">
    <source>
        <dbReference type="ARBA" id="ARBA00012748"/>
    </source>
</evidence>
<evidence type="ECO:0000256" key="9">
    <source>
        <dbReference type="ARBA" id="ARBA00023102"/>
    </source>
</evidence>
<protein>
    <recommendedName>
        <fullName evidence="4">histidinol-phosphate transaminase</fullName>
        <ecNumber evidence="4">2.6.1.9</ecNumber>
    </recommendedName>
</protein>
<dbReference type="OrthoDB" id="372018at2157"/>
<dbReference type="InterPro" id="IPR001917">
    <property type="entry name" value="Aminotrans_II_pyridoxalP_BS"/>
</dbReference>
<dbReference type="InterPro" id="IPR015421">
    <property type="entry name" value="PyrdxlP-dep_Trfase_major"/>
</dbReference>
<reference evidence="13 14" key="1">
    <citation type="submission" date="2014-03" db="EMBL/GenBank/DDBJ databases">
        <title>Draft genome sequence of the novel thermoacidophilic archaea Acidianus copahuensis ALE1 strain, isolated from Copahue volcanic area in Neuquen Argentina.</title>
        <authorList>
            <person name="Urbieta M.S."/>
            <person name="Rascovan N."/>
            <person name="Castro C."/>
            <person name="Revale S."/>
            <person name="Giaveno M.A."/>
            <person name="Vazquez M.P."/>
            <person name="Donati E.R."/>
        </authorList>
    </citation>
    <scope>NUCLEOTIDE SEQUENCE [LARGE SCALE GENOMIC DNA]</scope>
    <source>
        <strain evidence="13 14">ALE1</strain>
    </source>
</reference>
<evidence type="ECO:0000256" key="7">
    <source>
        <dbReference type="ARBA" id="ARBA00022679"/>
    </source>
</evidence>
<dbReference type="GO" id="GO:0000105">
    <property type="term" value="P:L-histidine biosynthetic process"/>
    <property type="evidence" value="ECO:0007669"/>
    <property type="project" value="UniProtKB-KW"/>
</dbReference>
<dbReference type="Pfam" id="PF00155">
    <property type="entry name" value="Aminotran_1_2"/>
    <property type="match status" value="1"/>
</dbReference>
<dbReference type="InterPro" id="IPR050106">
    <property type="entry name" value="HistidinolP_aminotransfase"/>
</dbReference>
<dbReference type="EMBL" id="JFZT01000059">
    <property type="protein sequence ID" value="EZQ01897.1"/>
    <property type="molecule type" value="Genomic_DNA"/>
</dbReference>
<dbReference type="InterPro" id="IPR004839">
    <property type="entry name" value="Aminotransferase_I/II_large"/>
</dbReference>
<keyword evidence="9" id="KW-0368">Histidine biosynthesis</keyword>
<dbReference type="EC" id="2.6.1.9" evidence="4"/>
<dbReference type="InterPro" id="IPR015424">
    <property type="entry name" value="PyrdxlP-dep_Trfase"/>
</dbReference>
<evidence type="ECO:0000313" key="13">
    <source>
        <dbReference type="EMBL" id="EZQ01897.1"/>
    </source>
</evidence>
<comment type="catalytic activity">
    <reaction evidence="10">
        <text>L-histidinol phosphate + 2-oxoglutarate = 3-(imidazol-4-yl)-2-oxopropyl phosphate + L-glutamate</text>
        <dbReference type="Rhea" id="RHEA:23744"/>
        <dbReference type="ChEBI" id="CHEBI:16810"/>
        <dbReference type="ChEBI" id="CHEBI:29985"/>
        <dbReference type="ChEBI" id="CHEBI:57766"/>
        <dbReference type="ChEBI" id="CHEBI:57980"/>
        <dbReference type="EC" id="2.6.1.9"/>
    </reaction>
</comment>
<dbReference type="STRING" id="1160895.CM19_11750"/>
<evidence type="ECO:0000256" key="2">
    <source>
        <dbReference type="ARBA" id="ARBA00005011"/>
    </source>
</evidence>
<dbReference type="Gene3D" id="3.90.1150.10">
    <property type="entry name" value="Aspartate Aminotransferase, domain 1"/>
    <property type="match status" value="1"/>
</dbReference>
<dbReference type="Proteomes" id="UP000024332">
    <property type="component" value="Unassembled WGS sequence"/>
</dbReference>
<evidence type="ECO:0000256" key="8">
    <source>
        <dbReference type="ARBA" id="ARBA00022898"/>
    </source>
</evidence>
<gene>
    <name evidence="13" type="ORF">CM19_11750</name>
</gene>
<evidence type="ECO:0000313" key="14">
    <source>
        <dbReference type="Proteomes" id="UP000024332"/>
    </source>
</evidence>
<proteinExistence type="inferred from homology"/>
<comment type="caution">
    <text evidence="13">The sequence shown here is derived from an EMBL/GenBank/DDBJ whole genome shotgun (WGS) entry which is preliminary data.</text>
</comment>
<keyword evidence="5 13" id="KW-0032">Aminotransferase</keyword>
<sequence length="319" mass="36252">MTHGGSQWLNGKPPTIKDFSVNLNPLGTPKFLEELIQEAVISGAYKYYPDNYKELKKKIAEIYNVSEELIGVFNGASEAIFLLNDYGVIEPNFSEYKRSWSYFAEESEKDFIFKLQGKKIIVSNPNNPTGSRISLEEIVEFLSNGGELVIDESFADISSVERTLKLTDEFDKLLVISTFTKSLAIPGLRIGFTFGKKSNELESKAPPWRVNTIVYYAIANVDSKEISKFFHESKREVEQIREKMISSLNVKTYKSYAPYILAKFPTSVRKINEKLTSLGYKIRDCSDFVGLNEFYGRIAVRSDYKGLFVALDNLLEHGN</sequence>
<comment type="pathway">
    <text evidence="2">Amino-acid biosynthesis; L-histidine biosynthesis; L-histidine from 5-phospho-alpha-D-ribose 1-diphosphate: step 7/9.</text>
</comment>
<keyword evidence="8 11" id="KW-0663">Pyridoxal phosphate</keyword>
<accession>A0A031LIF1</accession>